<accession>A0A438K782</accession>
<protein>
    <submittedName>
        <fullName evidence="2">Retrovirus-related Pol polyprotein from transposon RE2</fullName>
    </submittedName>
</protein>
<comment type="caution">
    <text evidence="2">The sequence shown here is derived from an EMBL/GenBank/DDBJ whole genome shotgun (WGS) entry which is preliminary data.</text>
</comment>
<gene>
    <name evidence="2" type="primary">RE2_159</name>
    <name evidence="2" type="ORF">CK203_003020</name>
</gene>
<dbReference type="Proteomes" id="UP000288805">
    <property type="component" value="Unassembled WGS sequence"/>
</dbReference>
<dbReference type="Pfam" id="PF07727">
    <property type="entry name" value="RVT_2"/>
    <property type="match status" value="1"/>
</dbReference>
<feature type="domain" description="Reverse transcriptase Ty1/copia-type" evidence="1">
    <location>
        <begin position="182"/>
        <end position="230"/>
    </location>
</feature>
<evidence type="ECO:0000259" key="1">
    <source>
        <dbReference type="Pfam" id="PF07727"/>
    </source>
</evidence>
<name>A0A438K782_VITVI</name>
<evidence type="ECO:0000313" key="3">
    <source>
        <dbReference type="Proteomes" id="UP000288805"/>
    </source>
</evidence>
<dbReference type="AlphaFoldDB" id="A0A438K782"/>
<sequence>MPMGMEQSTELPMPTIETPTLITETPPHSTVPHDPTSENILEEILEVRSPLVTKHLIDDGYQLPPRRNRGKPLERYSPNIETHKSKYPIANYVSTEKLSESLKSFSNALSTHHILTSVEEALQDLKWVQAMKEEMEALLKNKKWILVSLPKGHKIVGCKWVFSIKYKADGSIERYKVTPLIVYVDDMIITGNDTEEVAKLQKQLVAKFEMKSLGRLKYFLGIEMAQSKRVSQFMHCPSEDHMNAVTQILRYLKGTPGKGIMFSKNGHLEITGYTNADWAGNISDRKSTSEIGFPLSCEMNLLCDNKSTIDIAHNPVQYDRTKHVEVDQHFIKQNLEAKIIRFPFVKSEDQLADILTKVHVEVDRHFIKQNLEAKIIRFPFVKSEDQLADILTKAVCSKVFHNSLDKLGINDIYAPT</sequence>
<evidence type="ECO:0000313" key="2">
    <source>
        <dbReference type="EMBL" id="RVX17064.1"/>
    </source>
</evidence>
<dbReference type="SUPFAM" id="SSF56672">
    <property type="entry name" value="DNA/RNA polymerases"/>
    <property type="match status" value="1"/>
</dbReference>
<dbReference type="EMBL" id="QGNW01000014">
    <property type="protein sequence ID" value="RVX17064.1"/>
    <property type="molecule type" value="Genomic_DNA"/>
</dbReference>
<proteinExistence type="predicted"/>
<organism evidence="2 3">
    <name type="scientific">Vitis vinifera</name>
    <name type="common">Grape</name>
    <dbReference type="NCBI Taxonomy" id="29760"/>
    <lineage>
        <taxon>Eukaryota</taxon>
        <taxon>Viridiplantae</taxon>
        <taxon>Streptophyta</taxon>
        <taxon>Embryophyta</taxon>
        <taxon>Tracheophyta</taxon>
        <taxon>Spermatophyta</taxon>
        <taxon>Magnoliopsida</taxon>
        <taxon>eudicotyledons</taxon>
        <taxon>Gunneridae</taxon>
        <taxon>Pentapetalae</taxon>
        <taxon>rosids</taxon>
        <taxon>Vitales</taxon>
        <taxon>Vitaceae</taxon>
        <taxon>Viteae</taxon>
        <taxon>Vitis</taxon>
    </lineage>
</organism>
<dbReference type="InterPro" id="IPR043502">
    <property type="entry name" value="DNA/RNA_pol_sf"/>
</dbReference>
<dbReference type="InterPro" id="IPR013103">
    <property type="entry name" value="RVT_2"/>
</dbReference>
<dbReference type="CDD" id="cd09272">
    <property type="entry name" value="RNase_HI_RT_Ty1"/>
    <property type="match status" value="1"/>
</dbReference>
<reference evidence="2 3" key="1">
    <citation type="journal article" date="2018" name="PLoS Genet.">
        <title>Population sequencing reveals clonal diversity and ancestral inbreeding in the grapevine cultivar Chardonnay.</title>
        <authorList>
            <person name="Roach M.J."/>
            <person name="Johnson D.L."/>
            <person name="Bohlmann J."/>
            <person name="van Vuuren H.J."/>
            <person name="Jones S.J."/>
            <person name="Pretorius I.S."/>
            <person name="Schmidt S.A."/>
            <person name="Borneman A.R."/>
        </authorList>
    </citation>
    <scope>NUCLEOTIDE SEQUENCE [LARGE SCALE GENOMIC DNA]</scope>
    <source>
        <strain evidence="3">cv. Chardonnay</strain>
        <tissue evidence="2">Leaf</tissue>
    </source>
</reference>
<dbReference type="PANTHER" id="PTHR11439:SF467">
    <property type="entry name" value="INTEGRASE CATALYTIC DOMAIN-CONTAINING PROTEIN"/>
    <property type="match status" value="1"/>
</dbReference>
<dbReference type="PANTHER" id="PTHR11439">
    <property type="entry name" value="GAG-POL-RELATED RETROTRANSPOSON"/>
    <property type="match status" value="1"/>
</dbReference>